<feature type="transmembrane region" description="Helical" evidence="1">
    <location>
        <begin position="190"/>
        <end position="209"/>
    </location>
</feature>
<comment type="caution">
    <text evidence="2">The sequence shown here is derived from an EMBL/GenBank/DDBJ whole genome shotgun (WGS) entry which is preliminary data.</text>
</comment>
<feature type="transmembrane region" description="Helical" evidence="1">
    <location>
        <begin position="216"/>
        <end position="234"/>
    </location>
</feature>
<evidence type="ECO:0000256" key="1">
    <source>
        <dbReference type="SAM" id="Phobius"/>
    </source>
</evidence>
<feature type="transmembrane region" description="Helical" evidence="1">
    <location>
        <begin position="240"/>
        <end position="261"/>
    </location>
</feature>
<reference evidence="2 3" key="1">
    <citation type="submission" date="2013-02" db="EMBL/GenBank/DDBJ databases">
        <title>A novel strain isolated from Lonar lake, Maharashtra, India.</title>
        <authorList>
            <person name="Singh A."/>
        </authorList>
    </citation>
    <scope>NUCLEOTIDE SEQUENCE [LARGE SCALE GENOMIC DNA]</scope>
    <source>
        <strain evidence="2 3">AK24</strain>
    </source>
</reference>
<evidence type="ECO:0000313" key="2">
    <source>
        <dbReference type="EMBL" id="EON77683.1"/>
    </source>
</evidence>
<keyword evidence="1" id="KW-1133">Transmembrane helix</keyword>
<name>R7ZUI0_9BACT</name>
<gene>
    <name evidence="2" type="ORF">ADIS_1902</name>
</gene>
<organism evidence="2 3">
    <name type="scientific">Lunatimonas lonarensis</name>
    <dbReference type="NCBI Taxonomy" id="1232681"/>
    <lineage>
        <taxon>Bacteria</taxon>
        <taxon>Pseudomonadati</taxon>
        <taxon>Bacteroidota</taxon>
        <taxon>Cytophagia</taxon>
        <taxon>Cytophagales</taxon>
        <taxon>Cyclobacteriaceae</taxon>
    </lineage>
</organism>
<dbReference type="EMBL" id="AQHR01000050">
    <property type="protein sequence ID" value="EON77683.1"/>
    <property type="molecule type" value="Genomic_DNA"/>
</dbReference>
<dbReference type="STRING" id="1232681.ADIS_1902"/>
<dbReference type="AlphaFoldDB" id="R7ZUI0"/>
<protein>
    <recommendedName>
        <fullName evidence="4">Tetratricopeptide repeat protein</fullName>
    </recommendedName>
</protein>
<evidence type="ECO:0000313" key="3">
    <source>
        <dbReference type="Proteomes" id="UP000013909"/>
    </source>
</evidence>
<keyword evidence="1" id="KW-0472">Membrane</keyword>
<dbReference type="Proteomes" id="UP000013909">
    <property type="component" value="Unassembled WGS sequence"/>
</dbReference>
<keyword evidence="3" id="KW-1185">Reference proteome</keyword>
<accession>R7ZUI0</accession>
<evidence type="ECO:0008006" key="4">
    <source>
        <dbReference type="Google" id="ProtNLM"/>
    </source>
</evidence>
<keyword evidence="1" id="KW-0812">Transmembrane</keyword>
<sequence length="284" mass="31580">MMNGEFKLLDSVVSGYEMEELLVKPERLFSVKDTVPDVSLMLLGQLIDEGYFQEAIYEYHRILISGDFNSRRLLEINHYRALFGLAEYEKVIFHHANYLPGELKGDPFLNIKVAEAWFKLGQFEKAVDVISAWPDGEFQKADEFSGLAHAYADDYNAALRSYGNITADYAYADYVRYNTQIINELADLSFLRPAVAGLLGVFPGGGYLYSGHTVTGFSAAILTGLLGYAAYTSFDVGNKGVGVLSGIFALTFYSGSISGGVKAAKRKNEFKKNNLKSKMKYSFN</sequence>
<proteinExistence type="predicted"/>